<gene>
    <name evidence="1" type="ORF">A2140_06290</name>
</gene>
<name>A0A1F6SXI4_9PROT</name>
<organism evidence="1 2">
    <name type="scientific">Candidatus Muproteobacteria bacterium RBG_16_62_13</name>
    <dbReference type="NCBI Taxonomy" id="1817756"/>
    <lineage>
        <taxon>Bacteria</taxon>
        <taxon>Pseudomonadati</taxon>
        <taxon>Pseudomonadota</taxon>
        <taxon>Candidatus Muproteobacteria</taxon>
    </lineage>
</organism>
<reference evidence="1 2" key="1">
    <citation type="journal article" date="2016" name="Nat. Commun.">
        <title>Thousands of microbial genomes shed light on interconnected biogeochemical processes in an aquifer system.</title>
        <authorList>
            <person name="Anantharaman K."/>
            <person name="Brown C.T."/>
            <person name="Hug L.A."/>
            <person name="Sharon I."/>
            <person name="Castelle C.J."/>
            <person name="Probst A.J."/>
            <person name="Thomas B.C."/>
            <person name="Singh A."/>
            <person name="Wilkins M.J."/>
            <person name="Karaoz U."/>
            <person name="Brodie E.L."/>
            <person name="Williams K.H."/>
            <person name="Hubbard S.S."/>
            <person name="Banfield J.F."/>
        </authorList>
    </citation>
    <scope>NUCLEOTIDE SEQUENCE [LARGE SCALE GENOMIC DNA]</scope>
</reference>
<accession>A0A1F6SXI4</accession>
<dbReference type="AlphaFoldDB" id="A0A1F6SXI4"/>
<evidence type="ECO:0000313" key="1">
    <source>
        <dbReference type="EMBL" id="OGI37650.1"/>
    </source>
</evidence>
<dbReference type="EMBL" id="MFSQ01000142">
    <property type="protein sequence ID" value="OGI37650.1"/>
    <property type="molecule type" value="Genomic_DNA"/>
</dbReference>
<dbReference type="Proteomes" id="UP000178379">
    <property type="component" value="Unassembled WGS sequence"/>
</dbReference>
<protein>
    <submittedName>
        <fullName evidence="1">Uncharacterized protein</fullName>
    </submittedName>
</protein>
<evidence type="ECO:0000313" key="2">
    <source>
        <dbReference type="Proteomes" id="UP000178379"/>
    </source>
</evidence>
<comment type="caution">
    <text evidence="1">The sequence shown here is derived from an EMBL/GenBank/DDBJ whole genome shotgun (WGS) entry which is preliminary data.</text>
</comment>
<proteinExistence type="predicted"/>
<sequence>MTTIQVQTGQYFKTLSSLRMLPRLVRFFFLQLMHTRELFQKWMPMGEHWREKLHFDLYSVILCQLYFRMDLSRPMAIQNFSLKCYWHIWITVYTGQVEETNSYPCSISITAMAHQ</sequence>